<keyword evidence="4" id="KW-1185">Reference proteome</keyword>
<dbReference type="InterPro" id="IPR003010">
    <property type="entry name" value="C-N_Hydrolase"/>
</dbReference>
<dbReference type="CDD" id="cd07197">
    <property type="entry name" value="nitrilase"/>
    <property type="match status" value="1"/>
</dbReference>
<comment type="caution">
    <text evidence="3">The sequence shown here is derived from an EMBL/GenBank/DDBJ whole genome shotgun (WGS) entry which is preliminary data.</text>
</comment>
<dbReference type="GO" id="GO:0050126">
    <property type="term" value="F:N-carbamoylputrescine amidase activity"/>
    <property type="evidence" value="ECO:0007669"/>
    <property type="project" value="TreeGrafter"/>
</dbReference>
<dbReference type="Proteomes" id="UP000253383">
    <property type="component" value="Unassembled WGS sequence"/>
</dbReference>
<sequence>MKIGVAQPHPVKGDIPRNIANHLRLIDLAVSDGADLLIFPELSLTGYEPELADALATTPNDSRFDVFQTQSDAHRITIGVGVPIRSEKGIWISLLIFQPNQPRHLYSKTYLHADEEPFFVSGQSTLRFLGEKANVALAICYELSVPEHSENAFQNGAAVYLASVAKSAPGMEKASKMLSAIAQTYAMTVLVSNCVGPCDNFESAGGSAIWNTKGELIRQLNDVDEGILILDLETGL</sequence>
<dbReference type="SUPFAM" id="SSF56317">
    <property type="entry name" value="Carbon-nitrogen hydrolase"/>
    <property type="match status" value="1"/>
</dbReference>
<dbReference type="EMBL" id="QOWE01000030">
    <property type="protein sequence ID" value="RCR66162.1"/>
    <property type="molecule type" value="Genomic_DNA"/>
</dbReference>
<reference evidence="3 4" key="1">
    <citation type="submission" date="2018-07" db="EMBL/GenBank/DDBJ databases">
        <title>Genome analysis of Larkinella rosea.</title>
        <authorList>
            <person name="Zhou Z."/>
            <person name="Wang G."/>
        </authorList>
    </citation>
    <scope>NUCLEOTIDE SEQUENCE [LARGE SCALE GENOMIC DNA]</scope>
    <source>
        <strain evidence="4">zzj9</strain>
    </source>
</reference>
<proteinExistence type="predicted"/>
<protein>
    <submittedName>
        <fullName evidence="3">Carbon-nitrogen hydrolase family protein</fullName>
    </submittedName>
</protein>
<name>A0A368JF45_9BACT</name>
<dbReference type="Pfam" id="PF00795">
    <property type="entry name" value="CN_hydrolase"/>
    <property type="match status" value="1"/>
</dbReference>
<keyword evidence="1 3" id="KW-0378">Hydrolase</keyword>
<evidence type="ECO:0000259" key="2">
    <source>
        <dbReference type="PROSITE" id="PS50263"/>
    </source>
</evidence>
<evidence type="ECO:0000313" key="4">
    <source>
        <dbReference type="Proteomes" id="UP000253383"/>
    </source>
</evidence>
<dbReference type="AlphaFoldDB" id="A0A368JF45"/>
<gene>
    <name evidence="3" type="ORF">DUE52_27805</name>
</gene>
<dbReference type="PANTHER" id="PTHR43674:SF2">
    <property type="entry name" value="BETA-UREIDOPROPIONASE"/>
    <property type="match status" value="1"/>
</dbReference>
<dbReference type="GO" id="GO:0033388">
    <property type="term" value="P:putrescine biosynthetic process from arginine"/>
    <property type="evidence" value="ECO:0007669"/>
    <property type="project" value="TreeGrafter"/>
</dbReference>
<dbReference type="OrthoDB" id="9803818at2"/>
<dbReference type="InterPro" id="IPR036526">
    <property type="entry name" value="C-N_Hydrolase_sf"/>
</dbReference>
<dbReference type="RefSeq" id="WP_114409364.1">
    <property type="nucleotide sequence ID" value="NZ_QOWE01000030.1"/>
</dbReference>
<evidence type="ECO:0000256" key="1">
    <source>
        <dbReference type="ARBA" id="ARBA00022801"/>
    </source>
</evidence>
<dbReference type="Gene3D" id="3.60.110.10">
    <property type="entry name" value="Carbon-nitrogen hydrolase"/>
    <property type="match status" value="1"/>
</dbReference>
<feature type="domain" description="CN hydrolase" evidence="2">
    <location>
        <begin position="1"/>
        <end position="234"/>
    </location>
</feature>
<dbReference type="PANTHER" id="PTHR43674">
    <property type="entry name" value="NITRILASE C965.09-RELATED"/>
    <property type="match status" value="1"/>
</dbReference>
<organism evidence="3 4">
    <name type="scientific">Larkinella punicea</name>
    <dbReference type="NCBI Taxonomy" id="2315727"/>
    <lineage>
        <taxon>Bacteria</taxon>
        <taxon>Pseudomonadati</taxon>
        <taxon>Bacteroidota</taxon>
        <taxon>Cytophagia</taxon>
        <taxon>Cytophagales</taxon>
        <taxon>Spirosomataceae</taxon>
        <taxon>Larkinella</taxon>
    </lineage>
</organism>
<dbReference type="InterPro" id="IPR050345">
    <property type="entry name" value="Aliph_Amidase/BUP"/>
</dbReference>
<accession>A0A368JF45</accession>
<dbReference type="PROSITE" id="PS50263">
    <property type="entry name" value="CN_HYDROLASE"/>
    <property type="match status" value="1"/>
</dbReference>
<evidence type="ECO:0000313" key="3">
    <source>
        <dbReference type="EMBL" id="RCR66162.1"/>
    </source>
</evidence>